<dbReference type="Pfam" id="PF12833">
    <property type="entry name" value="HTH_18"/>
    <property type="match status" value="1"/>
</dbReference>
<gene>
    <name evidence="5" type="ORF">GGR27_003273</name>
</gene>
<evidence type="ECO:0000259" key="4">
    <source>
        <dbReference type="PROSITE" id="PS01124"/>
    </source>
</evidence>
<evidence type="ECO:0000256" key="1">
    <source>
        <dbReference type="ARBA" id="ARBA00023015"/>
    </source>
</evidence>
<protein>
    <submittedName>
        <fullName evidence="5">AraC-like DNA-binding protein</fullName>
    </submittedName>
</protein>
<keyword evidence="6" id="KW-1185">Reference proteome</keyword>
<dbReference type="Proteomes" id="UP000770785">
    <property type="component" value="Unassembled WGS sequence"/>
</dbReference>
<dbReference type="InterPro" id="IPR018060">
    <property type="entry name" value="HTH_AraC"/>
</dbReference>
<reference evidence="5 6" key="1">
    <citation type="submission" date="2020-03" db="EMBL/GenBank/DDBJ databases">
        <title>Genomic Encyclopedia of Type Strains, Phase IV (KMG-IV): sequencing the most valuable type-strain genomes for metagenomic binning, comparative biology and taxonomic classification.</title>
        <authorList>
            <person name="Goeker M."/>
        </authorList>
    </citation>
    <scope>NUCLEOTIDE SEQUENCE [LARGE SCALE GENOMIC DNA]</scope>
    <source>
        <strain evidence="5 6">DSM 105096</strain>
    </source>
</reference>
<dbReference type="PROSITE" id="PS00041">
    <property type="entry name" value="HTH_ARAC_FAMILY_1"/>
    <property type="match status" value="1"/>
</dbReference>
<dbReference type="InterPro" id="IPR009057">
    <property type="entry name" value="Homeodomain-like_sf"/>
</dbReference>
<dbReference type="InterPro" id="IPR053142">
    <property type="entry name" value="PchR_regulatory_protein"/>
</dbReference>
<evidence type="ECO:0000256" key="3">
    <source>
        <dbReference type="ARBA" id="ARBA00023163"/>
    </source>
</evidence>
<dbReference type="InterPro" id="IPR018062">
    <property type="entry name" value="HTH_AraC-typ_CS"/>
</dbReference>
<feature type="domain" description="HTH araC/xylS-type" evidence="4">
    <location>
        <begin position="235"/>
        <end position="332"/>
    </location>
</feature>
<dbReference type="PROSITE" id="PS01124">
    <property type="entry name" value="HTH_ARAC_FAMILY_2"/>
    <property type="match status" value="1"/>
</dbReference>
<keyword evidence="3" id="KW-0804">Transcription</keyword>
<dbReference type="Gene3D" id="1.10.10.60">
    <property type="entry name" value="Homeodomain-like"/>
    <property type="match status" value="1"/>
</dbReference>
<keyword evidence="1" id="KW-0805">Transcription regulation</keyword>
<dbReference type="PANTHER" id="PTHR47893">
    <property type="entry name" value="REGULATORY PROTEIN PCHR"/>
    <property type="match status" value="1"/>
</dbReference>
<dbReference type="PANTHER" id="PTHR47893:SF1">
    <property type="entry name" value="REGULATORY PROTEIN PCHR"/>
    <property type="match status" value="1"/>
</dbReference>
<proteinExistence type="predicted"/>
<evidence type="ECO:0000313" key="6">
    <source>
        <dbReference type="Proteomes" id="UP000770785"/>
    </source>
</evidence>
<dbReference type="RefSeq" id="WP_168039160.1">
    <property type="nucleotide sequence ID" value="NZ_JAATJH010000006.1"/>
</dbReference>
<accession>A0ABX0XF61</accession>
<keyword evidence="2" id="KW-0238">DNA-binding</keyword>
<organism evidence="5 6">
    <name type="scientific">Neolewinella antarctica</name>
    <dbReference type="NCBI Taxonomy" id="442734"/>
    <lineage>
        <taxon>Bacteria</taxon>
        <taxon>Pseudomonadati</taxon>
        <taxon>Bacteroidota</taxon>
        <taxon>Saprospiria</taxon>
        <taxon>Saprospirales</taxon>
        <taxon>Lewinellaceae</taxon>
        <taxon>Neolewinella</taxon>
    </lineage>
</organism>
<comment type="caution">
    <text evidence="5">The sequence shown here is derived from an EMBL/GenBank/DDBJ whole genome shotgun (WGS) entry which is preliminary data.</text>
</comment>
<dbReference type="EMBL" id="JAATJH010000006">
    <property type="protein sequence ID" value="NJC27755.1"/>
    <property type="molecule type" value="Genomic_DNA"/>
</dbReference>
<evidence type="ECO:0000256" key="2">
    <source>
        <dbReference type="ARBA" id="ARBA00023125"/>
    </source>
</evidence>
<evidence type="ECO:0000313" key="5">
    <source>
        <dbReference type="EMBL" id="NJC27755.1"/>
    </source>
</evidence>
<name>A0ABX0XF61_9BACT</name>
<dbReference type="SUPFAM" id="SSF46689">
    <property type="entry name" value="Homeodomain-like"/>
    <property type="match status" value="1"/>
</dbReference>
<sequence length="332" mass="37306">MLKLREDPRSEHVREMALHFGAELDEGNDAATITMDNERARGFISSYRIFDGLTVWVYNVTFFEDFAVDLALMEGSPYYFSYNVAGHFLHRFGEQKTFARVLPNQHMIFASGPESSVQIVFPANEKLKIAVVIVDLEQLGELDVRNAKRIHKKVGTIFSHAPEERPYRHLGSIDTEAEQYAAIVCENDSVDLVGGLLTEGAVLNMLACQIRAYDQDQAGRTVPSVLTTAELSKITSLGAYVLDNLDDDLTIAKLSRHYRLSSKKLQLGVRHLYGDSVGRYVSNLRMGHAKHLLQSTERNVSEVCDLVGLSSRSYFSKVFKERYGVSPNTILH</sequence>
<dbReference type="SMART" id="SM00342">
    <property type="entry name" value="HTH_ARAC"/>
    <property type="match status" value="1"/>
</dbReference>